<dbReference type="Pfam" id="PF13692">
    <property type="entry name" value="Glyco_trans_1_4"/>
    <property type="match status" value="1"/>
</dbReference>
<dbReference type="SUPFAM" id="SSF53756">
    <property type="entry name" value="UDP-Glycosyltransferase/glycogen phosphorylase"/>
    <property type="match status" value="1"/>
</dbReference>
<feature type="domain" description="Glycosyltransferase subfamily 4-like N-terminal" evidence="1">
    <location>
        <begin position="12"/>
        <end position="152"/>
    </location>
</feature>
<dbReference type="EC" id="2.4.-.-" evidence="2"/>
<organism evidence="2 3">
    <name type="scientific">Oxalobacter vibrioformis</name>
    <dbReference type="NCBI Taxonomy" id="933080"/>
    <lineage>
        <taxon>Bacteria</taxon>
        <taxon>Pseudomonadati</taxon>
        <taxon>Pseudomonadota</taxon>
        <taxon>Betaproteobacteria</taxon>
        <taxon>Burkholderiales</taxon>
        <taxon>Oxalobacteraceae</taxon>
        <taxon>Oxalobacter</taxon>
    </lineage>
</organism>
<accession>A0A9E9P3T5</accession>
<evidence type="ECO:0000313" key="2">
    <source>
        <dbReference type="EMBL" id="WAW10590.1"/>
    </source>
</evidence>
<dbReference type="EMBL" id="CP098242">
    <property type="protein sequence ID" value="WAW10590.1"/>
    <property type="molecule type" value="Genomic_DNA"/>
</dbReference>
<evidence type="ECO:0000259" key="1">
    <source>
        <dbReference type="Pfam" id="PF13439"/>
    </source>
</evidence>
<dbReference type="PANTHER" id="PTHR12526">
    <property type="entry name" value="GLYCOSYLTRANSFERASE"/>
    <property type="match status" value="1"/>
</dbReference>
<dbReference type="RefSeq" id="WP_269309614.1">
    <property type="nucleotide sequence ID" value="NZ_CP098242.1"/>
</dbReference>
<proteinExistence type="predicted"/>
<dbReference type="PANTHER" id="PTHR12526:SF630">
    <property type="entry name" value="GLYCOSYLTRANSFERASE"/>
    <property type="match status" value="1"/>
</dbReference>
<dbReference type="Gene3D" id="3.40.50.2000">
    <property type="entry name" value="Glycogen Phosphorylase B"/>
    <property type="match status" value="2"/>
</dbReference>
<dbReference type="Proteomes" id="UP001156215">
    <property type="component" value="Chromosome"/>
</dbReference>
<protein>
    <submittedName>
        <fullName evidence="2">Glycosyltransferase</fullName>
        <ecNumber evidence="2">2.4.-.-</ecNumber>
    </submittedName>
</protein>
<dbReference type="KEGG" id="ovb:NB640_02715"/>
<dbReference type="InterPro" id="IPR028098">
    <property type="entry name" value="Glyco_trans_4-like_N"/>
</dbReference>
<dbReference type="Pfam" id="PF13439">
    <property type="entry name" value="Glyco_transf_4"/>
    <property type="match status" value="1"/>
</dbReference>
<keyword evidence="2" id="KW-0328">Glycosyltransferase</keyword>
<name>A0A9E9P3T5_9BURK</name>
<reference evidence="2" key="1">
    <citation type="journal article" date="2022" name="Front. Microbiol.">
        <title>New perspectives on an old grouping: The genomic and phenotypic variability of Oxalobacter formigenes and the implications for calcium oxalate stone prevention.</title>
        <authorList>
            <person name="Chmiel J.A."/>
            <person name="Carr C."/>
            <person name="Stuivenberg G.A."/>
            <person name="Venema R."/>
            <person name="Chanyi R.M."/>
            <person name="Al K.F."/>
            <person name="Giguere D."/>
            <person name="Say H."/>
            <person name="Akouris P.P."/>
            <person name="Dominguez Romero S.A."/>
            <person name="Kwong A."/>
            <person name="Tai V."/>
            <person name="Koval S.F."/>
            <person name="Razvi H."/>
            <person name="Bjazevic J."/>
            <person name="Burton J.P."/>
        </authorList>
    </citation>
    <scope>NUCLEOTIDE SEQUENCE</scope>
    <source>
        <strain evidence="2">WoOx3</strain>
    </source>
</reference>
<keyword evidence="3" id="KW-1185">Reference proteome</keyword>
<keyword evidence="2" id="KW-0808">Transferase</keyword>
<gene>
    <name evidence="2" type="ORF">NB640_02715</name>
</gene>
<evidence type="ECO:0000313" key="3">
    <source>
        <dbReference type="Proteomes" id="UP001156215"/>
    </source>
</evidence>
<dbReference type="AlphaFoldDB" id="A0A9E9P3T5"/>
<sequence length="348" mass="38751">MRIIQVIRSLTFGGAENHVLSLSLGLREMGHDVLVVGPKNSWISDQCTIHQLPMELAPMRGIADVTSYWKLHRLIKFWKADIAHAHQVRPSQYVGIATMGTKAVPVSTVHSTSSSKHMRRCRHLIAVADAVEANLVRHHYPKEIITRIYNGVPDMIRGERDLLRQELAIPDEQFAVVLAGRFHRDKGQDLLVEIARLSPENVHIYFLGDTETGFGHQVIAMAEGHPRIHFLGYRNDVQRILPAFDVYAAPSRREAFSLSLVEAGAASLPVVGMQVGGIPEGVLNGETGILVPPGDISAFADAIQRLAFDKALSAKLGTQARQRYKKEFTVEHMLEQTERVYKKLLGKV</sequence>
<dbReference type="GO" id="GO:0016757">
    <property type="term" value="F:glycosyltransferase activity"/>
    <property type="evidence" value="ECO:0007669"/>
    <property type="project" value="UniProtKB-KW"/>
</dbReference>